<organism evidence="1">
    <name type="scientific">Rhizophora mucronata</name>
    <name type="common">Asiatic mangrove</name>
    <dbReference type="NCBI Taxonomy" id="61149"/>
    <lineage>
        <taxon>Eukaryota</taxon>
        <taxon>Viridiplantae</taxon>
        <taxon>Streptophyta</taxon>
        <taxon>Embryophyta</taxon>
        <taxon>Tracheophyta</taxon>
        <taxon>Spermatophyta</taxon>
        <taxon>Magnoliopsida</taxon>
        <taxon>eudicotyledons</taxon>
        <taxon>Gunneridae</taxon>
        <taxon>Pentapetalae</taxon>
        <taxon>rosids</taxon>
        <taxon>fabids</taxon>
        <taxon>Malpighiales</taxon>
        <taxon>Rhizophoraceae</taxon>
        <taxon>Rhizophora</taxon>
    </lineage>
</organism>
<protein>
    <submittedName>
        <fullName evidence="1">Uncharacterized protein</fullName>
    </submittedName>
</protein>
<accession>A0A2P2MWK3</accession>
<reference evidence="1" key="1">
    <citation type="submission" date="2018-02" db="EMBL/GenBank/DDBJ databases">
        <title>Rhizophora mucronata_Transcriptome.</title>
        <authorList>
            <person name="Meera S.P."/>
            <person name="Sreeshan A."/>
            <person name="Augustine A."/>
        </authorList>
    </citation>
    <scope>NUCLEOTIDE SEQUENCE</scope>
    <source>
        <tissue evidence="1">Leaf</tissue>
    </source>
</reference>
<sequence>MQNPYNFTRLRCCTADIIAISVTNWLFPWWDTIDSCFTAITLPSLSFPLYTGPNPPSPSLLARLKSSVAVFSST</sequence>
<proteinExistence type="predicted"/>
<evidence type="ECO:0000313" key="1">
    <source>
        <dbReference type="EMBL" id="MBX34609.1"/>
    </source>
</evidence>
<dbReference type="EMBL" id="GGEC01054125">
    <property type="protein sequence ID" value="MBX34609.1"/>
    <property type="molecule type" value="Transcribed_RNA"/>
</dbReference>
<dbReference type="AlphaFoldDB" id="A0A2P2MWK3"/>
<name>A0A2P2MWK3_RHIMU</name>